<evidence type="ECO:0000313" key="1">
    <source>
        <dbReference type="EMBL" id="KAK7411438.1"/>
    </source>
</evidence>
<comment type="caution">
    <text evidence="1">The sequence shown here is derived from an EMBL/GenBank/DDBJ whole genome shotgun (WGS) entry which is preliminary data.</text>
</comment>
<organism evidence="1 2">
    <name type="scientific">Psophocarpus tetragonolobus</name>
    <name type="common">Winged bean</name>
    <name type="synonym">Dolichos tetragonolobus</name>
    <dbReference type="NCBI Taxonomy" id="3891"/>
    <lineage>
        <taxon>Eukaryota</taxon>
        <taxon>Viridiplantae</taxon>
        <taxon>Streptophyta</taxon>
        <taxon>Embryophyta</taxon>
        <taxon>Tracheophyta</taxon>
        <taxon>Spermatophyta</taxon>
        <taxon>Magnoliopsida</taxon>
        <taxon>eudicotyledons</taxon>
        <taxon>Gunneridae</taxon>
        <taxon>Pentapetalae</taxon>
        <taxon>rosids</taxon>
        <taxon>fabids</taxon>
        <taxon>Fabales</taxon>
        <taxon>Fabaceae</taxon>
        <taxon>Papilionoideae</taxon>
        <taxon>50 kb inversion clade</taxon>
        <taxon>NPAAA clade</taxon>
        <taxon>indigoferoid/millettioid clade</taxon>
        <taxon>Phaseoleae</taxon>
        <taxon>Psophocarpus</taxon>
    </lineage>
</organism>
<sequence>MSAGGATKSWLLVVTLTIVYLLSYEVISSFIPCALFSDTNEKTDVERLSLLPPLNVQLRRSRHESYLGVRPLKQLALAKKLAIEKKVVVVEKEIVVEHVVVVTLSPTPLLVVDFRVSNTFVQTSREHSPFPSFLP</sequence>
<proteinExistence type="predicted"/>
<gene>
    <name evidence="1" type="ORF">VNO78_02871</name>
</gene>
<reference evidence="1 2" key="1">
    <citation type="submission" date="2024-01" db="EMBL/GenBank/DDBJ databases">
        <title>The genomes of 5 underutilized Papilionoideae crops provide insights into root nodulation and disease resistanc.</title>
        <authorList>
            <person name="Jiang F."/>
        </authorList>
    </citation>
    <scope>NUCLEOTIDE SEQUENCE [LARGE SCALE GENOMIC DNA]</scope>
    <source>
        <strain evidence="1">DUOXIRENSHENG_FW03</strain>
        <tissue evidence="1">Leaves</tissue>
    </source>
</reference>
<dbReference type="EMBL" id="JAYMYS010000001">
    <property type="protein sequence ID" value="KAK7411438.1"/>
    <property type="molecule type" value="Genomic_DNA"/>
</dbReference>
<name>A0AAN9XVL0_PSOTE</name>
<protein>
    <submittedName>
        <fullName evidence="1">Uncharacterized protein</fullName>
    </submittedName>
</protein>
<dbReference type="Proteomes" id="UP001386955">
    <property type="component" value="Unassembled WGS sequence"/>
</dbReference>
<accession>A0AAN9XVL0</accession>
<dbReference type="AlphaFoldDB" id="A0AAN9XVL0"/>
<keyword evidence="2" id="KW-1185">Reference proteome</keyword>
<evidence type="ECO:0000313" key="2">
    <source>
        <dbReference type="Proteomes" id="UP001386955"/>
    </source>
</evidence>